<dbReference type="EMBL" id="JAAAJB010000705">
    <property type="protein sequence ID" value="KAG0251936.1"/>
    <property type="molecule type" value="Genomic_DNA"/>
</dbReference>
<dbReference type="PANTHER" id="PTHR28077:SF1">
    <property type="entry name" value="INOSITOL PHOSPHORYLCERAMIDE SYNTHASE REGULATORY SUBUNIT KEI1"/>
    <property type="match status" value="1"/>
</dbReference>
<sequence length="202" mass="22541">MKIRCVCVAIITVLAIVNKLSGFFGLFANGEFSKIIINLYSVLAVFAFAYGLYGVLMDNSKIFGRYALAYIFDLAVSAVQTIALAVTWFMTRDRLFDPQPDDQGEPQTPVSDEVRQGFQFEGGISILILLALWFLHLYFALAIWSYSYVLIHRNDLPTNMVGGHTSVGRDATPMMYLPKLGKAPAGRGNHTILRNEDDDNFV</sequence>
<gene>
    <name evidence="2" type="ORF">DFQ27_008419</name>
</gene>
<dbReference type="PANTHER" id="PTHR28077">
    <property type="entry name" value="INOSITOL PHOSPHORYLCERAMIDE SYNTHASE REGULATORY SUBUNIT KEI1"/>
    <property type="match status" value="1"/>
</dbReference>
<dbReference type="AlphaFoldDB" id="A0A9P6PTV3"/>
<evidence type="ECO:0000313" key="2">
    <source>
        <dbReference type="EMBL" id="KAG0251936.1"/>
    </source>
</evidence>
<comment type="caution">
    <text evidence="2">The sequence shown here is derived from an EMBL/GenBank/DDBJ whole genome shotgun (WGS) entry which is preliminary data.</text>
</comment>
<dbReference type="Proteomes" id="UP000807716">
    <property type="component" value="Unassembled WGS sequence"/>
</dbReference>
<dbReference type="GO" id="GO:0070916">
    <property type="term" value="C:inositol phosphoceramide synthase complex"/>
    <property type="evidence" value="ECO:0007669"/>
    <property type="project" value="TreeGrafter"/>
</dbReference>
<dbReference type="GO" id="GO:0000139">
    <property type="term" value="C:Golgi membrane"/>
    <property type="evidence" value="ECO:0007669"/>
    <property type="project" value="TreeGrafter"/>
</dbReference>
<dbReference type="GO" id="GO:0006673">
    <property type="term" value="P:inositol phosphoceramide metabolic process"/>
    <property type="evidence" value="ECO:0007669"/>
    <property type="project" value="InterPro"/>
</dbReference>
<name>A0A9P6PTV3_9FUNG</name>
<keyword evidence="1" id="KW-0472">Membrane</keyword>
<reference evidence="2" key="1">
    <citation type="journal article" date="2020" name="Fungal Divers.">
        <title>Resolving the Mortierellaceae phylogeny through synthesis of multi-gene phylogenetics and phylogenomics.</title>
        <authorList>
            <person name="Vandepol N."/>
            <person name="Liber J."/>
            <person name="Desiro A."/>
            <person name="Na H."/>
            <person name="Kennedy M."/>
            <person name="Barry K."/>
            <person name="Grigoriev I.V."/>
            <person name="Miller A.N."/>
            <person name="O'Donnell K."/>
            <person name="Stajich J.E."/>
            <person name="Bonito G."/>
        </authorList>
    </citation>
    <scope>NUCLEOTIDE SEQUENCE</scope>
    <source>
        <strain evidence="2">BC1065</strain>
    </source>
</reference>
<dbReference type="Pfam" id="PF08552">
    <property type="entry name" value="Kei1"/>
    <property type="match status" value="1"/>
</dbReference>
<feature type="transmembrane region" description="Helical" evidence="1">
    <location>
        <begin position="68"/>
        <end position="90"/>
    </location>
</feature>
<keyword evidence="3" id="KW-1185">Reference proteome</keyword>
<evidence type="ECO:0000256" key="1">
    <source>
        <dbReference type="SAM" id="Phobius"/>
    </source>
</evidence>
<dbReference type="OrthoDB" id="3338076at2759"/>
<dbReference type="InterPro" id="IPR013862">
    <property type="entry name" value="Kei1"/>
</dbReference>
<keyword evidence="1" id="KW-1133">Transmembrane helix</keyword>
<feature type="transmembrane region" description="Helical" evidence="1">
    <location>
        <begin position="124"/>
        <end position="151"/>
    </location>
</feature>
<proteinExistence type="predicted"/>
<dbReference type="GO" id="GO:0070917">
    <property type="term" value="F:inositol phosphoceramide synthase regulator activity"/>
    <property type="evidence" value="ECO:0007669"/>
    <property type="project" value="InterPro"/>
</dbReference>
<keyword evidence="1" id="KW-0812">Transmembrane</keyword>
<evidence type="ECO:0000313" key="3">
    <source>
        <dbReference type="Proteomes" id="UP000807716"/>
    </source>
</evidence>
<accession>A0A9P6PTV3</accession>
<protein>
    <submittedName>
        <fullName evidence="2">Uncharacterized protein</fullName>
    </submittedName>
</protein>
<organism evidence="2 3">
    <name type="scientific">Actinomortierella ambigua</name>
    <dbReference type="NCBI Taxonomy" id="1343610"/>
    <lineage>
        <taxon>Eukaryota</taxon>
        <taxon>Fungi</taxon>
        <taxon>Fungi incertae sedis</taxon>
        <taxon>Mucoromycota</taxon>
        <taxon>Mortierellomycotina</taxon>
        <taxon>Mortierellomycetes</taxon>
        <taxon>Mortierellales</taxon>
        <taxon>Mortierellaceae</taxon>
        <taxon>Actinomortierella</taxon>
    </lineage>
</organism>
<feature type="transmembrane region" description="Helical" evidence="1">
    <location>
        <begin position="35"/>
        <end position="56"/>
    </location>
</feature>